<feature type="compositionally biased region" description="Basic and acidic residues" evidence="1">
    <location>
        <begin position="171"/>
        <end position="193"/>
    </location>
</feature>
<evidence type="ECO:0000259" key="2">
    <source>
        <dbReference type="Pfam" id="PF20167"/>
    </source>
</evidence>
<keyword evidence="4" id="KW-1185">Reference proteome</keyword>
<evidence type="ECO:0000313" key="4">
    <source>
        <dbReference type="Proteomes" id="UP001058974"/>
    </source>
</evidence>
<dbReference type="InterPro" id="IPR046796">
    <property type="entry name" value="Transposase_32_dom"/>
</dbReference>
<feature type="compositionally biased region" description="Polar residues" evidence="1">
    <location>
        <begin position="158"/>
        <end position="168"/>
    </location>
</feature>
<evidence type="ECO:0000256" key="1">
    <source>
        <dbReference type="SAM" id="MobiDB-lite"/>
    </source>
</evidence>
<dbReference type="AlphaFoldDB" id="A0A9D4WE05"/>
<organism evidence="3 4">
    <name type="scientific">Pisum sativum</name>
    <name type="common">Garden pea</name>
    <name type="synonym">Lathyrus oleraceus</name>
    <dbReference type="NCBI Taxonomy" id="3888"/>
    <lineage>
        <taxon>Eukaryota</taxon>
        <taxon>Viridiplantae</taxon>
        <taxon>Streptophyta</taxon>
        <taxon>Embryophyta</taxon>
        <taxon>Tracheophyta</taxon>
        <taxon>Spermatophyta</taxon>
        <taxon>Magnoliopsida</taxon>
        <taxon>eudicotyledons</taxon>
        <taxon>Gunneridae</taxon>
        <taxon>Pentapetalae</taxon>
        <taxon>rosids</taxon>
        <taxon>fabids</taxon>
        <taxon>Fabales</taxon>
        <taxon>Fabaceae</taxon>
        <taxon>Papilionoideae</taxon>
        <taxon>50 kb inversion clade</taxon>
        <taxon>NPAAA clade</taxon>
        <taxon>Hologalegina</taxon>
        <taxon>IRL clade</taxon>
        <taxon>Fabeae</taxon>
        <taxon>Lathyrus</taxon>
    </lineage>
</organism>
<accession>A0A9D4WE05</accession>
<sequence length="206" mass="23833">MKWTRFYQQPQSYNTQIVKEFYANLVDTNNKKCEVVVRGVKFSYSEGTINILFKLGLVEYRYQELLLTSYDVDYDVYKESLCNPDTKWVETGGEKTMKIMDLRSESKVWYKFIKHSLRLTTHNETVNKTSVPGASSSGVPKDDTTEKPRKKVRESKNPKQVNTTSVSIEDTIIKKEQKDKSDAGESSNKDGRTLQKLLYQATKDKK</sequence>
<feature type="region of interest" description="Disordered" evidence="1">
    <location>
        <begin position="124"/>
        <end position="206"/>
    </location>
</feature>
<protein>
    <recommendedName>
        <fullName evidence="2">Putative plant transposon protein domain-containing protein</fullName>
    </recommendedName>
</protein>
<dbReference type="Pfam" id="PF20167">
    <property type="entry name" value="Transposase_32"/>
    <property type="match status" value="1"/>
</dbReference>
<evidence type="ECO:0000313" key="3">
    <source>
        <dbReference type="EMBL" id="KAI5400361.1"/>
    </source>
</evidence>
<comment type="caution">
    <text evidence="3">The sequence shown here is derived from an EMBL/GenBank/DDBJ whole genome shotgun (WGS) entry which is preliminary data.</text>
</comment>
<feature type="domain" description="Putative plant transposon protein" evidence="2">
    <location>
        <begin position="1"/>
        <end position="129"/>
    </location>
</feature>
<reference evidence="3 4" key="1">
    <citation type="journal article" date="2022" name="Nat. Genet.">
        <title>Improved pea reference genome and pan-genome highlight genomic features and evolutionary characteristics.</title>
        <authorList>
            <person name="Yang T."/>
            <person name="Liu R."/>
            <person name="Luo Y."/>
            <person name="Hu S."/>
            <person name="Wang D."/>
            <person name="Wang C."/>
            <person name="Pandey M.K."/>
            <person name="Ge S."/>
            <person name="Xu Q."/>
            <person name="Li N."/>
            <person name="Li G."/>
            <person name="Huang Y."/>
            <person name="Saxena R.K."/>
            <person name="Ji Y."/>
            <person name="Li M."/>
            <person name="Yan X."/>
            <person name="He Y."/>
            <person name="Liu Y."/>
            <person name="Wang X."/>
            <person name="Xiang C."/>
            <person name="Varshney R.K."/>
            <person name="Ding H."/>
            <person name="Gao S."/>
            <person name="Zong X."/>
        </authorList>
    </citation>
    <scope>NUCLEOTIDE SEQUENCE [LARGE SCALE GENOMIC DNA]</scope>
    <source>
        <strain evidence="3 4">cv. Zhongwan 6</strain>
    </source>
</reference>
<name>A0A9D4WE05_PEA</name>
<proteinExistence type="predicted"/>
<feature type="compositionally biased region" description="Polar residues" evidence="1">
    <location>
        <begin position="124"/>
        <end position="138"/>
    </location>
</feature>
<gene>
    <name evidence="3" type="ORF">KIW84_065303</name>
</gene>
<dbReference type="Gramene" id="Psat06G0530300-T1">
    <property type="protein sequence ID" value="KAI5400361.1"/>
    <property type="gene ID" value="KIW84_065303"/>
</dbReference>
<dbReference type="EMBL" id="JAMSHJ010000006">
    <property type="protein sequence ID" value="KAI5400361.1"/>
    <property type="molecule type" value="Genomic_DNA"/>
</dbReference>
<dbReference type="Proteomes" id="UP001058974">
    <property type="component" value="Chromosome 6"/>
</dbReference>